<evidence type="ECO:0000256" key="1">
    <source>
        <dbReference type="SAM" id="MobiDB-lite"/>
    </source>
</evidence>
<sequence length="223" mass="24152">MSTPSCFEGITVEIRFLLPLVMALCFKPQRSFAFCDDAAPPPSSEKTLSLPPHEDDGATHVKAVTAQVKAVTTAREGPIPHSLTVCPRAYYLSMSVSTECGLRTEDNSCCSLLKSIVSPSNTALCICILGESDAVKETGMNVQDIINIYAECVGVRPDIPANGCEGYGCIGIISWVKARWGADTGSNVELEPVAIVITNSEDEGHEEPQRKSSRNIQRKNYRE</sequence>
<evidence type="ECO:0000313" key="2">
    <source>
        <dbReference type="EnsemblPlants" id="EMT25050"/>
    </source>
</evidence>
<protein>
    <submittedName>
        <fullName evidence="2">Uncharacterized protein</fullName>
    </submittedName>
</protein>
<proteinExistence type="predicted"/>
<dbReference type="EnsemblPlants" id="EMT25050">
    <property type="protein sequence ID" value="EMT25050"/>
    <property type="gene ID" value="F775_06845"/>
</dbReference>
<accession>M8BJ50</accession>
<reference evidence="2" key="1">
    <citation type="submission" date="2015-06" db="UniProtKB">
        <authorList>
            <consortium name="EnsemblPlants"/>
        </authorList>
    </citation>
    <scope>IDENTIFICATION</scope>
</reference>
<dbReference type="AlphaFoldDB" id="M8BJ50"/>
<name>M8BJ50_AEGTA</name>
<feature type="region of interest" description="Disordered" evidence="1">
    <location>
        <begin position="199"/>
        <end position="223"/>
    </location>
</feature>
<organism evidence="2">
    <name type="scientific">Aegilops tauschii</name>
    <name type="common">Tausch's goatgrass</name>
    <name type="synonym">Aegilops squarrosa</name>
    <dbReference type="NCBI Taxonomy" id="37682"/>
    <lineage>
        <taxon>Eukaryota</taxon>
        <taxon>Viridiplantae</taxon>
        <taxon>Streptophyta</taxon>
        <taxon>Embryophyta</taxon>
        <taxon>Tracheophyta</taxon>
        <taxon>Spermatophyta</taxon>
        <taxon>Magnoliopsida</taxon>
        <taxon>Liliopsida</taxon>
        <taxon>Poales</taxon>
        <taxon>Poaceae</taxon>
        <taxon>BOP clade</taxon>
        <taxon>Pooideae</taxon>
        <taxon>Triticodae</taxon>
        <taxon>Triticeae</taxon>
        <taxon>Triticinae</taxon>
        <taxon>Aegilops</taxon>
    </lineage>
</organism>
<feature type="compositionally biased region" description="Basic residues" evidence="1">
    <location>
        <begin position="211"/>
        <end position="223"/>
    </location>
</feature>